<dbReference type="PATRIC" id="fig|1423718.3.peg.672"/>
<accession>A0A0R2A8H0</accession>
<keyword evidence="2" id="KW-1185">Reference proteome</keyword>
<name>A0A0R2A8H0_9LACO</name>
<proteinExistence type="predicted"/>
<dbReference type="AlphaFoldDB" id="A0A0R2A8H0"/>
<reference evidence="1 2" key="1">
    <citation type="journal article" date="2015" name="Genome Announc.">
        <title>Expanding the biotechnology potential of lactobacilli through comparative genomics of 213 strains and associated genera.</title>
        <authorList>
            <person name="Sun Z."/>
            <person name="Harris H.M."/>
            <person name="McCann A."/>
            <person name="Guo C."/>
            <person name="Argimon S."/>
            <person name="Zhang W."/>
            <person name="Yang X."/>
            <person name="Jeffery I.B."/>
            <person name="Cooney J.C."/>
            <person name="Kagawa T.F."/>
            <person name="Liu W."/>
            <person name="Song Y."/>
            <person name="Salvetti E."/>
            <person name="Wrobel A."/>
            <person name="Rasinkangas P."/>
            <person name="Parkhill J."/>
            <person name="Rea M.C."/>
            <person name="O'Sullivan O."/>
            <person name="Ritari J."/>
            <person name="Douillard F.P."/>
            <person name="Paul Ross R."/>
            <person name="Yang R."/>
            <person name="Briner A.E."/>
            <person name="Felis G.E."/>
            <person name="de Vos W.M."/>
            <person name="Barrangou R."/>
            <person name="Klaenhammer T.R."/>
            <person name="Caufield P.W."/>
            <person name="Cui Y."/>
            <person name="Zhang H."/>
            <person name="O'Toole P.W."/>
        </authorList>
    </citation>
    <scope>NUCLEOTIDE SEQUENCE [LARGE SCALE GENOMIC DNA]</scope>
    <source>
        <strain evidence="1 2">DSM 20509</strain>
    </source>
</reference>
<evidence type="ECO:0000313" key="2">
    <source>
        <dbReference type="Proteomes" id="UP000051008"/>
    </source>
</evidence>
<comment type="caution">
    <text evidence="1">The sequence shown here is derived from an EMBL/GenBank/DDBJ whole genome shotgun (WGS) entry which is preliminary data.</text>
</comment>
<dbReference type="EMBL" id="AYYP01000063">
    <property type="protein sequence ID" value="KRM63360.1"/>
    <property type="molecule type" value="Genomic_DNA"/>
</dbReference>
<evidence type="ECO:0000313" key="1">
    <source>
        <dbReference type="EMBL" id="KRM63360.1"/>
    </source>
</evidence>
<sequence length="233" mass="27023">MFICQYFERRYIMNSQKEVSVSFVRPIDPKDGYNPEHFEYIEKKLSKEIEDIENSSYSFVCNGLVSDSTGVSSITRTIIKKIFNADIVIVDISTLNPNVMFELGLRLSLPKMTIIIKDDETTLPFDIKDFYILSYPHSLSGIDLDKFVSDFKVRFVKTWTDFNTTDGENTFIHSFYGSNLISPEINTQNLNEAIDKLGNMIDLMQHKYIAYDPRDRWDSFDFEHDVSSPVPLD</sequence>
<gene>
    <name evidence="1" type="ORF">FC14_GL000647</name>
</gene>
<protein>
    <submittedName>
        <fullName evidence="1">Uncharacterized protein</fullName>
    </submittedName>
</protein>
<organism evidence="1 2">
    <name type="scientific">Ligilactobacillus agilis DSM 20509</name>
    <dbReference type="NCBI Taxonomy" id="1423718"/>
    <lineage>
        <taxon>Bacteria</taxon>
        <taxon>Bacillati</taxon>
        <taxon>Bacillota</taxon>
        <taxon>Bacilli</taxon>
        <taxon>Lactobacillales</taxon>
        <taxon>Lactobacillaceae</taxon>
        <taxon>Ligilactobacillus</taxon>
    </lineage>
</organism>
<dbReference type="Proteomes" id="UP000051008">
    <property type="component" value="Unassembled WGS sequence"/>
</dbReference>